<name>A0A2J6R2D1_HYAVF</name>
<dbReference type="OrthoDB" id="539213at2759"/>
<evidence type="ECO:0000313" key="1">
    <source>
        <dbReference type="EMBL" id="PMD32668.1"/>
    </source>
</evidence>
<gene>
    <name evidence="1" type="ORF">L207DRAFT_177344</name>
</gene>
<accession>A0A2J6R2D1</accession>
<organism evidence="1 2">
    <name type="scientific">Hyaloscypha variabilis (strain UAMH 11265 / GT02V1 / F)</name>
    <name type="common">Meliniomyces variabilis</name>
    <dbReference type="NCBI Taxonomy" id="1149755"/>
    <lineage>
        <taxon>Eukaryota</taxon>
        <taxon>Fungi</taxon>
        <taxon>Dikarya</taxon>
        <taxon>Ascomycota</taxon>
        <taxon>Pezizomycotina</taxon>
        <taxon>Leotiomycetes</taxon>
        <taxon>Helotiales</taxon>
        <taxon>Hyaloscyphaceae</taxon>
        <taxon>Hyaloscypha</taxon>
        <taxon>Hyaloscypha variabilis</taxon>
    </lineage>
</organism>
<sequence length="307" mass="36408">MHMGVRGLIVLSETCDDIESTYRVFIAAKAANDDMDIAEFCDEYFRTLQDFSVEFFRSRVEKWVTEENVNLFNPSPLEVVTRRLCNLSIDLIEFHKWKDIAFYLIAKKAEFHILDDERHGNTCLLEVAVTSVAHAFDAQIIGTRFLEMLDASNVDLAEYLTFELQHHLEGLLAPKVGICIQQRPWYQSPDPRTIKLDIHEEKLFSLSWDWWLDPKEMGFIVCHEFRHFGRAEHFLYSDSRDHEGLFHWPFIYPDWAIDLNRQTNWKGMVLPTYLQQRYDHRWQKKKIKEAKIQGTYKKPKMPGTWID</sequence>
<reference evidence="1 2" key="1">
    <citation type="submission" date="2016-04" db="EMBL/GenBank/DDBJ databases">
        <title>A degradative enzymes factory behind the ericoid mycorrhizal symbiosis.</title>
        <authorList>
            <consortium name="DOE Joint Genome Institute"/>
            <person name="Martino E."/>
            <person name="Morin E."/>
            <person name="Grelet G."/>
            <person name="Kuo A."/>
            <person name="Kohler A."/>
            <person name="Daghino S."/>
            <person name="Barry K."/>
            <person name="Choi C."/>
            <person name="Cichocki N."/>
            <person name="Clum A."/>
            <person name="Copeland A."/>
            <person name="Hainaut M."/>
            <person name="Haridas S."/>
            <person name="Labutti K."/>
            <person name="Lindquist E."/>
            <person name="Lipzen A."/>
            <person name="Khouja H.-R."/>
            <person name="Murat C."/>
            <person name="Ohm R."/>
            <person name="Olson A."/>
            <person name="Spatafora J."/>
            <person name="Veneault-Fourrey C."/>
            <person name="Henrissat B."/>
            <person name="Grigoriev I."/>
            <person name="Martin F."/>
            <person name="Perotto S."/>
        </authorList>
    </citation>
    <scope>NUCLEOTIDE SEQUENCE [LARGE SCALE GENOMIC DNA]</scope>
    <source>
        <strain evidence="1 2">F</strain>
    </source>
</reference>
<keyword evidence="2" id="KW-1185">Reference proteome</keyword>
<evidence type="ECO:0000313" key="2">
    <source>
        <dbReference type="Proteomes" id="UP000235786"/>
    </source>
</evidence>
<dbReference type="EMBL" id="KZ613958">
    <property type="protein sequence ID" value="PMD32668.1"/>
    <property type="molecule type" value="Genomic_DNA"/>
</dbReference>
<protein>
    <submittedName>
        <fullName evidence="1">Uncharacterized protein</fullName>
    </submittedName>
</protein>
<proteinExistence type="predicted"/>
<dbReference type="Proteomes" id="UP000235786">
    <property type="component" value="Unassembled WGS sequence"/>
</dbReference>
<dbReference type="AlphaFoldDB" id="A0A2J6R2D1"/>